<dbReference type="AlphaFoldDB" id="A0AAD2APX9"/>
<dbReference type="Pfam" id="PF01494">
    <property type="entry name" value="FAD_binding_3"/>
    <property type="match status" value="1"/>
</dbReference>
<sequence length="601" mass="65432">MKRGLEFNLIKVDKIISYDLNIENARPMGDTRTGVRVETAAHEAQEALPFAPRSTQAVDLPSAVDVLIVGFGPVGAMAANLLARYGVRVLVVEKSTEIFMAPRAIALDNEALRILQMAAIGERELDTIAIPFVRMRSPVFGEFARVNTLGGADGHPKLVTFYQPDLERSLRRQLQQYDGVHTALGAECKGLEATDDHVVASVALACGQTHRVRARYVIGADGASSVVRGLIGQAFKGKTFAEDWLIVDARNVPRPIDHVEFLCNHRRPTPHMTAPGGRERWEFMLSPGETRAEMESDERIRTLLKPWCNVDDIVIERKAVYRFHARVVDTFSKGRVFLAGDAAHITPPFVGQGLVAGLRDVANLCWKLAWVVQGRAAPGILDSYDRERRPHAKAMINLAKFMGKLVMPRNAGVALLTHGLMRFVRLVPPLRTQLEELGIKPKNAFARGLFVDGKGGSRLRRGAVLAQGWVRGADGTAQLSDDVFGGALALIGFGQDVSTQLDADTANAFAAAGGKVFRITHRGQRLHVAQGESWEDLEGVFLPRSVPFGWAAVVRPDRTIVHDGPAQDAVRLVRESLALLGTSAGQASSLAPSHAPLEVSP</sequence>
<keyword evidence="4" id="KW-1185">Reference proteome</keyword>
<dbReference type="EMBL" id="CATWAF010000001">
    <property type="protein sequence ID" value="CAJ0685987.1"/>
    <property type="molecule type" value="Genomic_DNA"/>
</dbReference>
<dbReference type="PANTHER" id="PTHR43476:SF3">
    <property type="entry name" value="FAD-BINDING MONOOXYGENASE"/>
    <property type="match status" value="1"/>
</dbReference>
<dbReference type="GO" id="GO:0008688">
    <property type="term" value="F:3-(3-hydroxyphenyl)propionate hydroxylase activity"/>
    <property type="evidence" value="ECO:0007669"/>
    <property type="project" value="UniProtKB-EC"/>
</dbReference>
<dbReference type="InterPro" id="IPR036188">
    <property type="entry name" value="FAD/NAD-bd_sf"/>
</dbReference>
<comment type="caution">
    <text evidence="3">The sequence shown here is derived from an EMBL/GenBank/DDBJ whole genome shotgun (WGS) entry which is preliminary data.</text>
</comment>
<dbReference type="PANTHER" id="PTHR43476">
    <property type="entry name" value="3-(3-HYDROXY-PHENYL)PROPIONATE/3-HYDROXYCINNAMIC ACID HYDROXYLASE"/>
    <property type="match status" value="1"/>
</dbReference>
<accession>A0AAD2APX9</accession>
<dbReference type="InterPro" id="IPR050631">
    <property type="entry name" value="PheA/TfdB_FAD_monoxygenase"/>
</dbReference>
<dbReference type="PRINTS" id="PR00420">
    <property type="entry name" value="RNGMNOXGNASE"/>
</dbReference>
<name>A0AAD2APX9_9RALS</name>
<protein>
    <submittedName>
        <fullName evidence="3">3-(3-hydroxy-phenyl)propionate/3-hydroxycinnamic acid hydroxylase</fullName>
        <ecNumber evidence="3">1.14.13.127</ecNumber>
    </submittedName>
</protein>
<dbReference type="EC" id="1.14.13.127" evidence="3"/>
<evidence type="ECO:0000259" key="2">
    <source>
        <dbReference type="Pfam" id="PF01494"/>
    </source>
</evidence>
<gene>
    <name evidence="3" type="primary">mhpA_1</name>
    <name evidence="3" type="ORF">LMG18091_00494</name>
</gene>
<dbReference type="GO" id="GO:0019622">
    <property type="term" value="P:3-(3-hydroxy)phenylpropionate catabolic process"/>
    <property type="evidence" value="ECO:0007669"/>
    <property type="project" value="TreeGrafter"/>
</dbReference>
<dbReference type="SUPFAM" id="SSF51905">
    <property type="entry name" value="FAD/NAD(P)-binding domain"/>
    <property type="match status" value="1"/>
</dbReference>
<feature type="domain" description="FAD-binding" evidence="2">
    <location>
        <begin position="64"/>
        <end position="397"/>
    </location>
</feature>
<dbReference type="Gene3D" id="3.50.50.60">
    <property type="entry name" value="FAD/NAD(P)-binding domain"/>
    <property type="match status" value="1"/>
</dbReference>
<dbReference type="InterPro" id="IPR002938">
    <property type="entry name" value="FAD-bd"/>
</dbReference>
<reference evidence="3 4" key="1">
    <citation type="submission" date="2023-07" db="EMBL/GenBank/DDBJ databases">
        <authorList>
            <person name="Peeters C."/>
        </authorList>
    </citation>
    <scope>NUCLEOTIDE SEQUENCE [LARGE SCALE GENOMIC DNA]</scope>
    <source>
        <strain evidence="3 4">LMG 18091</strain>
    </source>
</reference>
<dbReference type="GO" id="GO:0071949">
    <property type="term" value="F:FAD binding"/>
    <property type="evidence" value="ECO:0007669"/>
    <property type="project" value="InterPro"/>
</dbReference>
<keyword evidence="1 3" id="KW-0560">Oxidoreductase</keyword>
<evidence type="ECO:0000256" key="1">
    <source>
        <dbReference type="ARBA" id="ARBA00023002"/>
    </source>
</evidence>
<organism evidence="3 4">
    <name type="scientific">Ralstonia wenshanensis</name>
    <dbReference type="NCBI Taxonomy" id="2842456"/>
    <lineage>
        <taxon>Bacteria</taxon>
        <taxon>Pseudomonadati</taxon>
        <taxon>Pseudomonadota</taxon>
        <taxon>Betaproteobacteria</taxon>
        <taxon>Burkholderiales</taxon>
        <taxon>Burkholderiaceae</taxon>
        <taxon>Ralstonia</taxon>
    </lineage>
</organism>
<proteinExistence type="predicted"/>
<dbReference type="Proteomes" id="UP001189915">
    <property type="component" value="Unassembled WGS sequence"/>
</dbReference>
<dbReference type="NCBIfam" id="NF004829">
    <property type="entry name" value="PRK06183.1-3"/>
    <property type="match status" value="1"/>
</dbReference>
<dbReference type="Gene3D" id="3.30.70.2450">
    <property type="match status" value="1"/>
</dbReference>
<evidence type="ECO:0000313" key="3">
    <source>
        <dbReference type="EMBL" id="CAJ0685987.1"/>
    </source>
</evidence>
<evidence type="ECO:0000313" key="4">
    <source>
        <dbReference type="Proteomes" id="UP001189915"/>
    </source>
</evidence>